<keyword evidence="6" id="KW-0521">NADP</keyword>
<comment type="caution">
    <text evidence="11">The sequence shown here is derived from an EMBL/GenBank/DDBJ whole genome shotgun (WGS) entry which is preliminary data.</text>
</comment>
<protein>
    <submittedName>
        <fullName evidence="11">Methylenetetrahydrofolate reductase</fullName>
    </submittedName>
</protein>
<dbReference type="Proteomes" id="UP000244309">
    <property type="component" value="Unassembled WGS sequence"/>
</dbReference>
<dbReference type="RefSeq" id="XP_025343176.1">
    <property type="nucleotide sequence ID" value="XM_025488514.1"/>
</dbReference>
<feature type="domain" description="MTHFR SAM-binding regulatory" evidence="10">
    <location>
        <begin position="371"/>
        <end position="641"/>
    </location>
</feature>
<evidence type="ECO:0000313" key="12">
    <source>
        <dbReference type="Proteomes" id="UP000244309"/>
    </source>
</evidence>
<dbReference type="GO" id="GO:0009086">
    <property type="term" value="P:methionine biosynthetic process"/>
    <property type="evidence" value="ECO:0007669"/>
    <property type="project" value="TreeGrafter"/>
</dbReference>
<evidence type="ECO:0000256" key="8">
    <source>
        <dbReference type="RuleBase" id="RU004254"/>
    </source>
</evidence>
<organism evidence="11 12">
    <name type="scientific">Candidozyma haemuli</name>
    <dbReference type="NCBI Taxonomy" id="45357"/>
    <lineage>
        <taxon>Eukaryota</taxon>
        <taxon>Fungi</taxon>
        <taxon>Dikarya</taxon>
        <taxon>Ascomycota</taxon>
        <taxon>Saccharomycotina</taxon>
        <taxon>Pichiomycetes</taxon>
        <taxon>Metschnikowiaceae</taxon>
        <taxon>Candidozyma</taxon>
    </lineage>
</organism>
<comment type="cofactor">
    <cofactor evidence="1">
        <name>FAD</name>
        <dbReference type="ChEBI" id="CHEBI:57692"/>
    </cofactor>
</comment>
<sequence length="645" mass="72039">MATVTAKIKALEPGERFCSFEFFPPKTDAGFRNLLARLSRMMALNPLFLTVTWGAGGSTAEKSLDLAATCQKELGVTTVLHLTCTNTNKEIIEDALKRAKEAGIRNILALRGDPPRTEEYWTPNCDFSNAVDLVRFIRQEHGDYFCIGVAGYPEGHVEGADASAQDPKKDLPYLIEKVEAGADYVVTQLFFDVDKFVAYEQLLQDTPQLKNIVLIPGIMPITTYRVFIRATRLSHASVPKNILDDLDAHINDDDMVKNIGLDVVTKMISEIDSRTNGRVRGYHFYTLNLEKAVASIINRSPVLQNMIPHNKSVQHDDAIASDSDDDLPAGTVIPAKNGRRKSSVNENQLASADAMDAKRALVSKALSKDPKAIVDISTGKGVLGKDATWDEFTNGRFGDSNSPAYGEIDGYGPNLKLHSNKEVQETWGEPKSTADVTKIFVDYLSNKITVLPWADSELSPETALIQEELFELNERGWFTLASQPAINSCSSRDKILGWGPPNGHIFQKSFVEFFIPKKQWEEDLLPRISTQVDDKTITYYCGDASGHISSNLPISTGKNSNTKSAVTWGVFPSKEVLQPTIIDYESFKAWNEEAFLLWLEWARCYRKDSDSYKLLNSVYNDYYLVSLVHHDFTDEFVLWTTLLSD</sequence>
<evidence type="ECO:0000256" key="9">
    <source>
        <dbReference type="SAM" id="MobiDB-lite"/>
    </source>
</evidence>
<keyword evidence="7" id="KW-0560">Oxidoreductase</keyword>
<name>A0A2V1AXJ2_9ASCO</name>
<dbReference type="FunFam" id="3.20.20.220:FF:000002">
    <property type="entry name" value="Methylenetetrahydrofolate reductase"/>
    <property type="match status" value="1"/>
</dbReference>
<proteinExistence type="inferred from homology"/>
<dbReference type="CDD" id="cd00537">
    <property type="entry name" value="MTHFR"/>
    <property type="match status" value="1"/>
</dbReference>
<evidence type="ECO:0000256" key="1">
    <source>
        <dbReference type="ARBA" id="ARBA00001974"/>
    </source>
</evidence>
<dbReference type="VEuPathDB" id="FungiDB:CXQ85_004908"/>
<dbReference type="Pfam" id="PF02219">
    <property type="entry name" value="MTHFR"/>
    <property type="match status" value="1"/>
</dbReference>
<evidence type="ECO:0000259" key="10">
    <source>
        <dbReference type="Pfam" id="PF21895"/>
    </source>
</evidence>
<dbReference type="AlphaFoldDB" id="A0A2V1AXJ2"/>
<evidence type="ECO:0000256" key="6">
    <source>
        <dbReference type="ARBA" id="ARBA00022857"/>
    </source>
</evidence>
<evidence type="ECO:0000256" key="7">
    <source>
        <dbReference type="ARBA" id="ARBA00023002"/>
    </source>
</evidence>
<accession>A0A2V1AXJ2</accession>
<keyword evidence="4" id="KW-0285">Flavoprotein</keyword>
<dbReference type="SUPFAM" id="SSF51730">
    <property type="entry name" value="FAD-linked oxidoreductase"/>
    <property type="match status" value="1"/>
</dbReference>
<dbReference type="GO" id="GO:0071949">
    <property type="term" value="F:FAD binding"/>
    <property type="evidence" value="ECO:0007669"/>
    <property type="project" value="TreeGrafter"/>
</dbReference>
<reference evidence="11 12" key="1">
    <citation type="submission" date="2017-12" db="EMBL/GenBank/DDBJ databases">
        <title>Genome Sequence of a Multidrug-Resistant Candida haemulonii Isolate from a Patient with Chronic Leg Ulcers in Israel.</title>
        <authorList>
            <person name="Chow N.A."/>
            <person name="Gade L."/>
            <person name="Batra D."/>
            <person name="Rowe L.A."/>
            <person name="Ben-Ami R."/>
            <person name="Loparev V.N."/>
            <person name="Litvintseva A.P."/>
        </authorList>
    </citation>
    <scope>NUCLEOTIDE SEQUENCE [LARGE SCALE GENOMIC DNA]</scope>
    <source>
        <strain evidence="11 12">B11899</strain>
    </source>
</reference>
<feature type="region of interest" description="Disordered" evidence="9">
    <location>
        <begin position="318"/>
        <end position="350"/>
    </location>
</feature>
<dbReference type="OrthoDB" id="16284at2759"/>
<dbReference type="STRING" id="45357.A0A2V1AXJ2"/>
<dbReference type="UniPathway" id="UPA00193"/>
<dbReference type="EMBL" id="PKFO01000006">
    <property type="protein sequence ID" value="PVH22236.1"/>
    <property type="molecule type" value="Genomic_DNA"/>
</dbReference>
<dbReference type="GO" id="GO:0004489">
    <property type="term" value="F:methylenetetrahydrofolate reductase [NAD(P)H] activity"/>
    <property type="evidence" value="ECO:0007669"/>
    <property type="project" value="InterPro"/>
</dbReference>
<dbReference type="Pfam" id="PF21895">
    <property type="entry name" value="MTHFR_C"/>
    <property type="match status" value="1"/>
</dbReference>
<dbReference type="PANTHER" id="PTHR45754">
    <property type="entry name" value="METHYLENETETRAHYDROFOLATE REDUCTASE"/>
    <property type="match status" value="1"/>
</dbReference>
<keyword evidence="5" id="KW-0274">FAD</keyword>
<dbReference type="InterPro" id="IPR053806">
    <property type="entry name" value="MTHFR_C"/>
</dbReference>
<keyword evidence="12" id="KW-1185">Reference proteome</keyword>
<dbReference type="NCBIfam" id="TIGR00677">
    <property type="entry name" value="fadh2_euk"/>
    <property type="match status" value="1"/>
</dbReference>
<comment type="similarity">
    <text evidence="3">Belongs to the methylenetetrahydrofolate reductase family.</text>
</comment>
<dbReference type="GeneID" id="37010238"/>
<evidence type="ECO:0000256" key="3">
    <source>
        <dbReference type="ARBA" id="ARBA00006743"/>
    </source>
</evidence>
<dbReference type="GO" id="GO:0005829">
    <property type="term" value="C:cytosol"/>
    <property type="evidence" value="ECO:0007669"/>
    <property type="project" value="TreeGrafter"/>
</dbReference>
<dbReference type="GO" id="GO:0035999">
    <property type="term" value="P:tetrahydrofolate interconversion"/>
    <property type="evidence" value="ECO:0007669"/>
    <property type="project" value="UniProtKB-UniPathway"/>
</dbReference>
<dbReference type="InterPro" id="IPR004621">
    <property type="entry name" value="Fadh2_euk"/>
</dbReference>
<evidence type="ECO:0000313" key="11">
    <source>
        <dbReference type="EMBL" id="PVH22236.1"/>
    </source>
</evidence>
<comment type="pathway">
    <text evidence="2 8">One-carbon metabolism; tetrahydrofolate interconversion.</text>
</comment>
<dbReference type="Gene3D" id="3.20.20.220">
    <property type="match status" value="1"/>
</dbReference>
<gene>
    <name evidence="11" type="ORF">CXQ85_004908</name>
</gene>
<evidence type="ECO:0000256" key="4">
    <source>
        <dbReference type="ARBA" id="ARBA00022630"/>
    </source>
</evidence>
<dbReference type="InterPro" id="IPR029041">
    <property type="entry name" value="FAD-linked_oxidoreductase-like"/>
</dbReference>
<dbReference type="InterPro" id="IPR003171">
    <property type="entry name" value="Mehydrof_redctse-like"/>
</dbReference>
<evidence type="ECO:0000256" key="2">
    <source>
        <dbReference type="ARBA" id="ARBA00004777"/>
    </source>
</evidence>
<evidence type="ECO:0000256" key="5">
    <source>
        <dbReference type="ARBA" id="ARBA00022827"/>
    </source>
</evidence>
<dbReference type="PANTHER" id="PTHR45754:SF1">
    <property type="entry name" value="METHYLENETETRAHYDROFOLATE REDUCTASE 1"/>
    <property type="match status" value="1"/>
</dbReference>